<dbReference type="Proteomes" id="UP000060787">
    <property type="component" value="Chromosome"/>
</dbReference>
<dbReference type="InterPro" id="IPR036388">
    <property type="entry name" value="WH-like_DNA-bd_sf"/>
</dbReference>
<dbReference type="GO" id="GO:0003677">
    <property type="term" value="F:DNA binding"/>
    <property type="evidence" value="ECO:0007669"/>
    <property type="project" value="InterPro"/>
</dbReference>
<keyword evidence="3" id="KW-1185">Reference proteome</keyword>
<evidence type="ECO:0000313" key="2">
    <source>
        <dbReference type="EMBL" id="ALN83100.1"/>
    </source>
</evidence>
<accession>A0A0S2FHR9</accession>
<dbReference type="KEGG" id="lab:LA76x_4998"/>
<proteinExistence type="inferred from homology"/>
<evidence type="ECO:0000256" key="1">
    <source>
        <dbReference type="ARBA" id="ARBA00009964"/>
    </source>
</evidence>
<dbReference type="Pfam" id="PF01527">
    <property type="entry name" value="HTH_Tnp_1"/>
    <property type="match status" value="1"/>
</dbReference>
<dbReference type="EMBL" id="CP011129">
    <property type="protein sequence ID" value="ALN83100.1"/>
    <property type="molecule type" value="Genomic_DNA"/>
</dbReference>
<dbReference type="PATRIC" id="fig|84531.8.peg.4990"/>
<sequence>MSTQRFTPEFKQEAVRQIVERGQTVAEVSARTGVSAHSLYKWIKAVAPDKAEK</sequence>
<dbReference type="AlphaFoldDB" id="A0A0S2FHR9"/>
<evidence type="ECO:0000313" key="3">
    <source>
        <dbReference type="Proteomes" id="UP000060787"/>
    </source>
</evidence>
<protein>
    <submittedName>
        <fullName evidence="2">Transposase family protein</fullName>
    </submittedName>
</protein>
<dbReference type="GO" id="GO:0006313">
    <property type="term" value="P:DNA transposition"/>
    <property type="evidence" value="ECO:0007669"/>
    <property type="project" value="InterPro"/>
</dbReference>
<dbReference type="InterPro" id="IPR002514">
    <property type="entry name" value="Transposase_8"/>
</dbReference>
<organism evidence="2 3">
    <name type="scientific">Lysobacter antibioticus</name>
    <dbReference type="NCBI Taxonomy" id="84531"/>
    <lineage>
        <taxon>Bacteria</taxon>
        <taxon>Pseudomonadati</taxon>
        <taxon>Pseudomonadota</taxon>
        <taxon>Gammaproteobacteria</taxon>
        <taxon>Lysobacterales</taxon>
        <taxon>Lysobacteraceae</taxon>
        <taxon>Lysobacter</taxon>
    </lineage>
</organism>
<comment type="similarity">
    <text evidence="1">Belongs to the transposase 8 family.</text>
</comment>
<dbReference type="Gene3D" id="1.10.10.10">
    <property type="entry name" value="Winged helix-like DNA-binding domain superfamily/Winged helix DNA-binding domain"/>
    <property type="match status" value="1"/>
</dbReference>
<gene>
    <name evidence="2" type="ORF">LA76x_4998</name>
</gene>
<dbReference type="GO" id="GO:0004803">
    <property type="term" value="F:transposase activity"/>
    <property type="evidence" value="ECO:0007669"/>
    <property type="project" value="InterPro"/>
</dbReference>
<name>A0A0S2FHR9_LYSAN</name>
<reference evidence="2 3" key="1">
    <citation type="journal article" date="2015" name="BMC Genomics">
        <title>Comparative genomics and metabolic profiling of the genus Lysobacter.</title>
        <authorList>
            <person name="de Bruijn I."/>
            <person name="Cheng X."/>
            <person name="de Jager V."/>
            <person name="Exposito R.G."/>
            <person name="Watrous J."/>
            <person name="Patel N."/>
            <person name="Postma J."/>
            <person name="Dorrestein P.C."/>
            <person name="Kobayashi D."/>
            <person name="Raaijmakers J.M."/>
        </authorList>
    </citation>
    <scope>NUCLEOTIDE SEQUENCE [LARGE SCALE GENOMIC DNA]</scope>
    <source>
        <strain evidence="2 3">76</strain>
    </source>
</reference>
<dbReference type="STRING" id="84531.LA76x_4998"/>
<dbReference type="InterPro" id="IPR009057">
    <property type="entry name" value="Homeodomain-like_sf"/>
</dbReference>
<dbReference type="SUPFAM" id="SSF46689">
    <property type="entry name" value="Homeodomain-like"/>
    <property type="match status" value="1"/>
</dbReference>